<dbReference type="PANTHER" id="PTHR45614">
    <property type="entry name" value="MYB PROTEIN-RELATED"/>
    <property type="match status" value="1"/>
</dbReference>
<feature type="domain" description="HTH myb-type" evidence="8">
    <location>
        <begin position="142"/>
        <end position="192"/>
    </location>
</feature>
<evidence type="ECO:0000256" key="2">
    <source>
        <dbReference type="ARBA" id="ARBA00023015"/>
    </source>
</evidence>
<feature type="region of interest" description="Disordered" evidence="6">
    <location>
        <begin position="1098"/>
        <end position="1133"/>
    </location>
</feature>
<keyword evidence="2" id="KW-0805">Transcription regulation</keyword>
<dbReference type="Gene3D" id="1.10.10.60">
    <property type="entry name" value="Homeodomain-like"/>
    <property type="match status" value="6"/>
</dbReference>
<keyword evidence="4" id="KW-0804">Transcription</keyword>
<feature type="domain" description="HTH myb-type" evidence="8">
    <location>
        <begin position="86"/>
        <end position="141"/>
    </location>
</feature>
<keyword evidence="5" id="KW-0539">Nucleus</keyword>
<feature type="domain" description="HTH myb-type" evidence="8">
    <location>
        <begin position="803"/>
        <end position="858"/>
    </location>
</feature>
<keyword evidence="3" id="KW-0238">DNA-binding</keyword>
<evidence type="ECO:0000313" key="9">
    <source>
        <dbReference type="EMBL" id="KAF3549144.1"/>
    </source>
</evidence>
<feature type="compositionally biased region" description="Low complexity" evidence="6">
    <location>
        <begin position="28"/>
        <end position="41"/>
    </location>
</feature>
<feature type="domain" description="Myb-like" evidence="7">
    <location>
        <begin position="138"/>
        <end position="188"/>
    </location>
</feature>
<evidence type="ECO:0000256" key="6">
    <source>
        <dbReference type="SAM" id="MobiDB-lite"/>
    </source>
</evidence>
<feature type="region of interest" description="Disordered" evidence="6">
    <location>
        <begin position="1053"/>
        <end position="1072"/>
    </location>
</feature>
<dbReference type="InterPro" id="IPR001005">
    <property type="entry name" value="SANT/Myb"/>
</dbReference>
<feature type="region of interest" description="Disordered" evidence="6">
    <location>
        <begin position="500"/>
        <end position="521"/>
    </location>
</feature>
<feature type="compositionally biased region" description="Polar residues" evidence="6">
    <location>
        <begin position="1063"/>
        <end position="1072"/>
    </location>
</feature>
<name>A0ABQ7CAN4_BRACR</name>
<feature type="domain" description="Myb-like" evidence="7">
    <location>
        <begin position="855"/>
        <end position="905"/>
    </location>
</feature>
<evidence type="ECO:0000256" key="4">
    <source>
        <dbReference type="ARBA" id="ARBA00023163"/>
    </source>
</evidence>
<proteinExistence type="predicted"/>
<feature type="region of interest" description="Disordered" evidence="6">
    <location>
        <begin position="446"/>
        <end position="483"/>
    </location>
</feature>
<dbReference type="SUPFAM" id="SSF46689">
    <property type="entry name" value="Homeodomain-like"/>
    <property type="match status" value="4"/>
</dbReference>
<feature type="domain" description="HTH myb-type" evidence="8">
    <location>
        <begin position="764"/>
        <end position="802"/>
    </location>
</feature>
<dbReference type="Pfam" id="PF00249">
    <property type="entry name" value="Myb_DNA-binding"/>
    <property type="match status" value="6"/>
</dbReference>
<feature type="region of interest" description="Disordered" evidence="6">
    <location>
        <begin position="336"/>
        <end position="355"/>
    </location>
</feature>
<dbReference type="PANTHER" id="PTHR45614:SF266">
    <property type="entry name" value="TRANSCRIPTION FACTOR MYB3R-4"/>
    <property type="match status" value="1"/>
</dbReference>
<feature type="compositionally biased region" description="Basic and acidic residues" evidence="6">
    <location>
        <begin position="500"/>
        <end position="516"/>
    </location>
</feature>
<feature type="compositionally biased region" description="Polar residues" evidence="6">
    <location>
        <begin position="1"/>
        <end position="12"/>
    </location>
</feature>
<organism evidence="9 10">
    <name type="scientific">Brassica cretica</name>
    <name type="common">Mustard</name>
    <dbReference type="NCBI Taxonomy" id="69181"/>
    <lineage>
        <taxon>Eukaryota</taxon>
        <taxon>Viridiplantae</taxon>
        <taxon>Streptophyta</taxon>
        <taxon>Embryophyta</taxon>
        <taxon>Tracheophyta</taxon>
        <taxon>Spermatophyta</taxon>
        <taxon>Magnoliopsida</taxon>
        <taxon>eudicotyledons</taxon>
        <taxon>Gunneridae</taxon>
        <taxon>Pentapetalae</taxon>
        <taxon>rosids</taxon>
        <taxon>malvids</taxon>
        <taxon>Brassicales</taxon>
        <taxon>Brassicaceae</taxon>
        <taxon>Brassiceae</taxon>
        <taxon>Brassica</taxon>
    </lineage>
</organism>
<evidence type="ECO:0000256" key="5">
    <source>
        <dbReference type="ARBA" id="ARBA00023242"/>
    </source>
</evidence>
<feature type="compositionally biased region" description="Low complexity" evidence="6">
    <location>
        <begin position="396"/>
        <end position="415"/>
    </location>
</feature>
<feature type="domain" description="Myb-like" evidence="7">
    <location>
        <begin position="763"/>
        <end position="802"/>
    </location>
</feature>
<evidence type="ECO:0000259" key="8">
    <source>
        <dbReference type="PROSITE" id="PS51294"/>
    </source>
</evidence>
<feature type="region of interest" description="Disordered" evidence="6">
    <location>
        <begin position="381"/>
        <end position="416"/>
    </location>
</feature>
<feature type="domain" description="HTH myb-type" evidence="8">
    <location>
        <begin position="859"/>
        <end position="909"/>
    </location>
</feature>
<reference evidence="9 10" key="1">
    <citation type="journal article" date="2020" name="BMC Genomics">
        <title>Intraspecific diversification of the crop wild relative Brassica cretica Lam. using demographic model selection.</title>
        <authorList>
            <person name="Kioukis A."/>
            <person name="Michalopoulou V.A."/>
            <person name="Briers L."/>
            <person name="Pirintsos S."/>
            <person name="Studholme D.J."/>
            <person name="Pavlidis P."/>
            <person name="Sarris P.F."/>
        </authorList>
    </citation>
    <scope>NUCLEOTIDE SEQUENCE [LARGE SCALE GENOMIC DNA]</scope>
    <source>
        <strain evidence="10">cv. PFS-1207/04</strain>
    </source>
</reference>
<dbReference type="InterPro" id="IPR050560">
    <property type="entry name" value="MYB_TF"/>
</dbReference>
<protein>
    <submittedName>
        <fullName evidence="9">Uncharacterized protein</fullName>
    </submittedName>
</protein>
<accession>A0ABQ7CAN4</accession>
<gene>
    <name evidence="9" type="ORF">DY000_02000476</name>
</gene>
<dbReference type="InterPro" id="IPR017930">
    <property type="entry name" value="Myb_dom"/>
</dbReference>
<sequence>MESECATTTSTLPPDGRTEGNPSKSRQGRTSGPTRRSTRGQWTAEEDEILKKAVHNFKGKNWKKIAEYFKDRTDVQCLHRWQKVLNPELVKGPWTKEEDDMIVQLIQKYGPKKWSTIARYLPGRIGKQCRERWHNHLNPAINKEAWTQEEELVLIRAHQVYGNRWAELTKFLPGRSDNGIKNHWHSSVKKKLDSYMSSGLLDQYQAMPLAPYERSSTLQSVDGNGCVSGQAGKEVENCQISSMAGWSISARDYQNGMINMEHHFYPCENSHKNEYYYPELEDISVSISELSYDMEDCSQFPDHNVSSQDYQFDFQELSDISLEMRHSMSELPMPYAKESKEASLGGPNSTSNTDMATYTNTANVSETECCRVLFVDQESEGLSVSRISTQEPNEVSSTKSPMQTSSSKSIATAASGKETLRPAPLIISPDKYSKKSSGLICHPFEAEPNSRTNENGGFICIDGPSSAPNNSSEEDQSYHLNDSKKLVPVNDFTSLTEVKPHSLPKHEPMEQHHEDTEASSSSLSFPSLDLPVFNSDLLQSKNDPLHDYSPLGIRKLLMSTMTCMSPLRLWESPTGKKTLVGAKSILRKRTRDLLTPLSEKRSDKKLEIDIAASLSKDFSRLDVMFDESESREDSMSLEKPEQSCLEASVKEKGVENVTRVGEFYAFIVRDLELEKKGQAAYGNWSYYFCVFIEEIWKESVQQLLLLMGLLKGTPRKRVKGGLVALQDVLLEVNGQQKSICVKYPTRAIFKLDLQQLMTKHILQDEILKKAVHNFKGKNWKKIAEYFKDRTDVQCLHRWQKVLNPELVKGPWTKEEDDMIVQLIQKYGPKKWSTIARYLPGRIGKQCRERWHNHLNPAINKEAWTQEEELVLIRAHQVYGNRWAELTKFLPGRSDNGIKNHWHSSVKKKLDSYMSSGLLDQYQAMPLAPYERSSTLQSIDSNGCVRGQTEKEIENCQISTLASCSISAMDYQNGMINLEHHFHPCGNSHKNEYYYPELEDISVSISELSYEMEDCSQFPDHNVSSQDYHFDFQELSDISLEMRHSMSELPMPYAKESKEASLGGPNSTSNTDVATYTNTANVSETECCRVLFVDQESEGLSVSRSSTQEPNEVSSTKSPMQSSSSKSIATAASGKETLRPAPLIISPDKYSKKSSGLICHPFEAEPNSRTNENEGFGDNGMDSVCKVRYSLRAQTSHTYPPVGCHVDVVLFSHVGDLSWV</sequence>
<feature type="domain" description="Myb-like" evidence="7">
    <location>
        <begin position="803"/>
        <end position="854"/>
    </location>
</feature>
<dbReference type="CDD" id="cd00167">
    <property type="entry name" value="SANT"/>
    <property type="match status" value="6"/>
</dbReference>
<feature type="region of interest" description="Disordered" evidence="6">
    <location>
        <begin position="1"/>
        <end position="44"/>
    </location>
</feature>
<feature type="compositionally biased region" description="Polar residues" evidence="6">
    <location>
        <begin position="381"/>
        <end position="395"/>
    </location>
</feature>
<dbReference type="Proteomes" id="UP000266723">
    <property type="component" value="Unassembled WGS sequence"/>
</dbReference>
<keyword evidence="10" id="KW-1185">Reference proteome</keyword>
<feature type="domain" description="Myb-like" evidence="7">
    <location>
        <begin position="34"/>
        <end position="85"/>
    </location>
</feature>
<feature type="compositionally biased region" description="Low complexity" evidence="6">
    <location>
        <begin position="1113"/>
        <end position="1132"/>
    </location>
</feature>
<evidence type="ECO:0000259" key="7">
    <source>
        <dbReference type="PROSITE" id="PS50090"/>
    </source>
</evidence>
<dbReference type="PROSITE" id="PS51294">
    <property type="entry name" value="HTH_MYB"/>
    <property type="match status" value="6"/>
</dbReference>
<dbReference type="InterPro" id="IPR009057">
    <property type="entry name" value="Homeodomain-like_sf"/>
</dbReference>
<dbReference type="PROSITE" id="PS50090">
    <property type="entry name" value="MYB_LIKE"/>
    <property type="match status" value="6"/>
</dbReference>
<evidence type="ECO:0000256" key="1">
    <source>
        <dbReference type="ARBA" id="ARBA00004123"/>
    </source>
</evidence>
<dbReference type="EMBL" id="QGKV02000832">
    <property type="protein sequence ID" value="KAF3549144.1"/>
    <property type="molecule type" value="Genomic_DNA"/>
</dbReference>
<feature type="domain" description="Myb-like" evidence="7">
    <location>
        <begin position="86"/>
        <end position="137"/>
    </location>
</feature>
<feature type="domain" description="HTH myb-type" evidence="8">
    <location>
        <begin position="34"/>
        <end position="85"/>
    </location>
</feature>
<dbReference type="SMART" id="SM00717">
    <property type="entry name" value="SANT"/>
    <property type="match status" value="6"/>
</dbReference>
<comment type="caution">
    <text evidence="9">The sequence shown here is derived from an EMBL/GenBank/DDBJ whole genome shotgun (WGS) entry which is preliminary data.</text>
</comment>
<evidence type="ECO:0000313" key="10">
    <source>
        <dbReference type="Proteomes" id="UP000266723"/>
    </source>
</evidence>
<feature type="compositionally biased region" description="Polar residues" evidence="6">
    <location>
        <begin position="1098"/>
        <end position="1112"/>
    </location>
</feature>
<evidence type="ECO:0000256" key="3">
    <source>
        <dbReference type="ARBA" id="ARBA00023125"/>
    </source>
</evidence>
<comment type="subcellular location">
    <subcellularLocation>
        <location evidence="1">Nucleus</location>
    </subcellularLocation>
</comment>
<feature type="compositionally biased region" description="Polar residues" evidence="6">
    <location>
        <begin position="346"/>
        <end position="355"/>
    </location>
</feature>